<reference evidence="2 3" key="1">
    <citation type="submission" date="2019-05" db="EMBL/GenBank/DDBJ databases">
        <title>Another draft genome of Portunus trituberculatus and its Hox gene families provides insights of decapod evolution.</title>
        <authorList>
            <person name="Jeong J.-H."/>
            <person name="Song I."/>
            <person name="Kim S."/>
            <person name="Choi T."/>
            <person name="Kim D."/>
            <person name="Ryu S."/>
            <person name="Kim W."/>
        </authorList>
    </citation>
    <scope>NUCLEOTIDE SEQUENCE [LARGE SCALE GENOMIC DNA]</scope>
    <source>
        <tissue evidence="2">Muscle</tissue>
    </source>
</reference>
<comment type="caution">
    <text evidence="2">The sequence shown here is derived from an EMBL/GenBank/DDBJ whole genome shotgun (WGS) entry which is preliminary data.</text>
</comment>
<gene>
    <name evidence="2" type="primary">ERCC4_2</name>
    <name evidence="2" type="ORF">E2C01_078864</name>
</gene>
<keyword evidence="1" id="KW-0472">Membrane</keyword>
<evidence type="ECO:0000313" key="3">
    <source>
        <dbReference type="Proteomes" id="UP000324222"/>
    </source>
</evidence>
<keyword evidence="2" id="KW-0540">Nuclease</keyword>
<name>A0A5B7IRC1_PORTR</name>
<keyword evidence="2" id="KW-0255">Endonuclease</keyword>
<dbReference type="Proteomes" id="UP000324222">
    <property type="component" value="Unassembled WGS sequence"/>
</dbReference>
<feature type="transmembrane region" description="Helical" evidence="1">
    <location>
        <begin position="12"/>
        <end position="33"/>
    </location>
</feature>
<dbReference type="EMBL" id="VSRR010064520">
    <property type="protein sequence ID" value="MPC84137.1"/>
    <property type="molecule type" value="Genomic_DNA"/>
</dbReference>
<organism evidence="2 3">
    <name type="scientific">Portunus trituberculatus</name>
    <name type="common">Swimming crab</name>
    <name type="synonym">Neptunus trituberculatus</name>
    <dbReference type="NCBI Taxonomy" id="210409"/>
    <lineage>
        <taxon>Eukaryota</taxon>
        <taxon>Metazoa</taxon>
        <taxon>Ecdysozoa</taxon>
        <taxon>Arthropoda</taxon>
        <taxon>Crustacea</taxon>
        <taxon>Multicrustacea</taxon>
        <taxon>Malacostraca</taxon>
        <taxon>Eumalacostraca</taxon>
        <taxon>Eucarida</taxon>
        <taxon>Decapoda</taxon>
        <taxon>Pleocyemata</taxon>
        <taxon>Brachyura</taxon>
        <taxon>Eubrachyura</taxon>
        <taxon>Portunoidea</taxon>
        <taxon>Portunidae</taxon>
        <taxon>Portuninae</taxon>
        <taxon>Portunus</taxon>
    </lineage>
</organism>
<dbReference type="GO" id="GO:0004519">
    <property type="term" value="F:endonuclease activity"/>
    <property type="evidence" value="ECO:0007669"/>
    <property type="project" value="UniProtKB-KW"/>
</dbReference>
<accession>A0A5B7IRC1</accession>
<proteinExistence type="predicted"/>
<keyword evidence="2" id="KW-0378">Hydrolase</keyword>
<evidence type="ECO:0000313" key="2">
    <source>
        <dbReference type="EMBL" id="MPC84137.1"/>
    </source>
</evidence>
<protein>
    <submittedName>
        <fullName evidence="2">DNA repair endonuclease XPF</fullName>
    </submittedName>
</protein>
<keyword evidence="1" id="KW-1133">Transmembrane helix</keyword>
<keyword evidence="1" id="KW-0812">Transmembrane</keyword>
<sequence length="76" mass="9016">MRLETSRIPKHAWYHCTTAFLKLDLTAALYILLVPSTNNDPFKMTRLLEEVQPKYIIMYDSDLSFIRQLEVKEILK</sequence>
<evidence type="ECO:0000256" key="1">
    <source>
        <dbReference type="SAM" id="Phobius"/>
    </source>
</evidence>
<dbReference type="AlphaFoldDB" id="A0A5B7IRC1"/>
<keyword evidence="3" id="KW-1185">Reference proteome</keyword>